<evidence type="ECO:0000256" key="7">
    <source>
        <dbReference type="ARBA" id="ARBA00023054"/>
    </source>
</evidence>
<dbReference type="RefSeq" id="XP_021882427.1">
    <property type="nucleotide sequence ID" value="XM_022020749.1"/>
</dbReference>
<dbReference type="GO" id="GO:0051315">
    <property type="term" value="P:attachment of mitotic spindle microtubules to kinetochore"/>
    <property type="evidence" value="ECO:0007669"/>
    <property type="project" value="UniProtKB-UniRule"/>
</dbReference>
<evidence type="ECO:0000256" key="8">
    <source>
        <dbReference type="ARBA" id="ARBA00023242"/>
    </source>
</evidence>
<dbReference type="STRING" id="64571.A0A1Y2GQV0"/>
<dbReference type="GO" id="GO:0005634">
    <property type="term" value="C:nucleus"/>
    <property type="evidence" value="ECO:0007669"/>
    <property type="project" value="UniProtKB-SubCell"/>
</dbReference>
<evidence type="ECO:0000313" key="16">
    <source>
        <dbReference type="Proteomes" id="UP000193648"/>
    </source>
</evidence>
<dbReference type="InterPro" id="IPR005550">
    <property type="entry name" value="Kinetochore_Ndc80"/>
</dbReference>
<evidence type="ECO:0000313" key="15">
    <source>
        <dbReference type="EMBL" id="ORZ19259.1"/>
    </source>
</evidence>
<dbReference type="EMBL" id="MCFF01000014">
    <property type="protein sequence ID" value="ORZ19259.1"/>
    <property type="molecule type" value="Genomic_DNA"/>
</dbReference>
<feature type="region of interest" description="Disordered" evidence="13">
    <location>
        <begin position="1"/>
        <end position="22"/>
    </location>
</feature>
<dbReference type="GO" id="GO:0051301">
    <property type="term" value="P:cell division"/>
    <property type="evidence" value="ECO:0007669"/>
    <property type="project" value="UniProtKB-UniRule"/>
</dbReference>
<dbReference type="InterPro" id="IPR038273">
    <property type="entry name" value="Ndc80_sf"/>
</dbReference>
<dbReference type="Pfam" id="PF03801">
    <property type="entry name" value="Ndc80_HEC"/>
    <property type="match status" value="1"/>
</dbReference>
<keyword evidence="3 12" id="KW-0158">Chromosome</keyword>
<keyword evidence="5 12" id="KW-0498">Mitosis</keyword>
<evidence type="ECO:0000256" key="2">
    <source>
        <dbReference type="ARBA" id="ARBA00007050"/>
    </source>
</evidence>
<dbReference type="Gene3D" id="1.10.418.30">
    <property type="entry name" value="Ncd80 complex, Ncd80 subunit"/>
    <property type="match status" value="1"/>
</dbReference>
<evidence type="ECO:0000259" key="14">
    <source>
        <dbReference type="Pfam" id="PF03801"/>
    </source>
</evidence>
<keyword evidence="6 12" id="KW-0995">Kinetochore</keyword>
<dbReference type="GO" id="GO:0005815">
    <property type="term" value="C:microtubule organizing center"/>
    <property type="evidence" value="ECO:0007669"/>
    <property type="project" value="UniProtKB-ARBA"/>
</dbReference>
<dbReference type="GO" id="GO:0000226">
    <property type="term" value="P:microtubule cytoskeleton organization"/>
    <property type="evidence" value="ECO:0007669"/>
    <property type="project" value="UniProtKB-ARBA"/>
</dbReference>
<organism evidence="15 16">
    <name type="scientific">Lobosporangium transversale</name>
    <dbReference type="NCBI Taxonomy" id="64571"/>
    <lineage>
        <taxon>Eukaryota</taxon>
        <taxon>Fungi</taxon>
        <taxon>Fungi incertae sedis</taxon>
        <taxon>Mucoromycota</taxon>
        <taxon>Mortierellomycotina</taxon>
        <taxon>Mortierellomycetes</taxon>
        <taxon>Mortierellales</taxon>
        <taxon>Mortierellaceae</taxon>
        <taxon>Lobosporangium</taxon>
    </lineage>
</organism>
<evidence type="ECO:0000256" key="13">
    <source>
        <dbReference type="SAM" id="MobiDB-lite"/>
    </source>
</evidence>
<keyword evidence="9 12" id="KW-0131">Cell cycle</keyword>
<evidence type="ECO:0000256" key="4">
    <source>
        <dbReference type="ARBA" id="ARBA00022618"/>
    </source>
</evidence>
<dbReference type="OrthoDB" id="2414415at2759"/>
<dbReference type="AlphaFoldDB" id="A0A1Y2GQV0"/>
<comment type="subunit">
    <text evidence="11">Component of the NDC80 complex, which consists of at least NDC80, NUF2 and SPC25.</text>
</comment>
<protein>
    <recommendedName>
        <fullName evidence="12">Kinetochore protein NDC80</fullName>
    </recommendedName>
</protein>
<dbReference type="GO" id="GO:0031262">
    <property type="term" value="C:Ndc80 complex"/>
    <property type="evidence" value="ECO:0007669"/>
    <property type="project" value="UniProtKB-UniRule"/>
</dbReference>
<keyword evidence="7" id="KW-0175">Coiled coil</keyword>
<evidence type="ECO:0000256" key="12">
    <source>
        <dbReference type="RuleBase" id="RU368072"/>
    </source>
</evidence>
<keyword evidence="8 12" id="KW-0539">Nucleus</keyword>
<feature type="compositionally biased region" description="Gly residues" evidence="13">
    <location>
        <begin position="13"/>
        <end position="22"/>
    </location>
</feature>
<dbReference type="InterPro" id="IPR055260">
    <property type="entry name" value="Ndc80_CH"/>
</dbReference>
<evidence type="ECO:0000256" key="6">
    <source>
        <dbReference type="ARBA" id="ARBA00022838"/>
    </source>
</evidence>
<evidence type="ECO:0000256" key="3">
    <source>
        <dbReference type="ARBA" id="ARBA00022454"/>
    </source>
</evidence>
<sequence length="164" mass="18015">MSSFAPRQSFSSTGGGGGGVGMPGSLSAAGISGISTSSINIRDPRPVKDKSFQRTLIHTILGYLTQSGFPQTITTKNLTHPTNKDFQDIFKFLYLRLEPGYEFQKKFEDEVPMLLKTMRYPAADTISKTSLYTVGTPHSWPNMLALLGWMIEVIMVGPFSTTAR</sequence>
<comment type="function">
    <text evidence="1 12">Acts as a component of the essential kinetochore-associated NDC80 complex, which is required for chromosome segregation and spindle checkpoint activity.</text>
</comment>
<proteinExistence type="inferred from homology"/>
<feature type="domain" description="Kinetochore protein Ndc80 CH" evidence="14">
    <location>
        <begin position="34"/>
        <end position="155"/>
    </location>
</feature>
<dbReference type="InParanoid" id="A0A1Y2GQV0"/>
<evidence type="ECO:0000256" key="1">
    <source>
        <dbReference type="ARBA" id="ARBA00002772"/>
    </source>
</evidence>
<name>A0A1Y2GQV0_9FUNG</name>
<evidence type="ECO:0000256" key="5">
    <source>
        <dbReference type="ARBA" id="ARBA00022776"/>
    </source>
</evidence>
<keyword evidence="16" id="KW-1185">Reference proteome</keyword>
<comment type="similarity">
    <text evidence="2 12">Belongs to the NDC80/HEC1 family.</text>
</comment>
<keyword evidence="4 12" id="KW-0132">Cell division</keyword>
<dbReference type="Proteomes" id="UP000193648">
    <property type="component" value="Unassembled WGS sequence"/>
</dbReference>
<comment type="caution">
    <text evidence="15">The sequence shown here is derived from an EMBL/GenBank/DDBJ whole genome shotgun (WGS) entry which is preliminary data.</text>
</comment>
<dbReference type="PANTHER" id="PTHR10643">
    <property type="entry name" value="KINETOCHORE PROTEIN NDC80"/>
    <property type="match status" value="1"/>
</dbReference>
<reference evidence="15 16" key="1">
    <citation type="submission" date="2016-07" db="EMBL/GenBank/DDBJ databases">
        <title>Pervasive Adenine N6-methylation of Active Genes in Fungi.</title>
        <authorList>
            <consortium name="DOE Joint Genome Institute"/>
            <person name="Mondo S.J."/>
            <person name="Dannebaum R.O."/>
            <person name="Kuo R.C."/>
            <person name="Labutti K."/>
            <person name="Haridas S."/>
            <person name="Kuo A."/>
            <person name="Salamov A."/>
            <person name="Ahrendt S.R."/>
            <person name="Lipzen A."/>
            <person name="Sullivan W."/>
            <person name="Andreopoulos W.B."/>
            <person name="Clum A."/>
            <person name="Lindquist E."/>
            <person name="Daum C."/>
            <person name="Ramamoorthy G.K."/>
            <person name="Gryganskyi A."/>
            <person name="Culley D."/>
            <person name="Magnuson J.K."/>
            <person name="James T.Y."/>
            <person name="O'Malley M.A."/>
            <person name="Stajich J.E."/>
            <person name="Spatafora J.W."/>
            <person name="Visel A."/>
            <person name="Grigoriev I.V."/>
        </authorList>
    </citation>
    <scope>NUCLEOTIDE SEQUENCE [LARGE SCALE GENOMIC DNA]</scope>
    <source>
        <strain evidence="15 16">NRRL 3116</strain>
    </source>
</reference>
<keyword evidence="10 12" id="KW-0137">Centromere</keyword>
<accession>A0A1Y2GQV0</accession>
<evidence type="ECO:0000256" key="11">
    <source>
        <dbReference type="ARBA" id="ARBA00063454"/>
    </source>
</evidence>
<evidence type="ECO:0000256" key="9">
    <source>
        <dbReference type="ARBA" id="ARBA00023306"/>
    </source>
</evidence>
<dbReference type="FunFam" id="1.10.418.30:FF:000002">
    <property type="entry name" value="NDC80, kinetochore complex component"/>
    <property type="match status" value="1"/>
</dbReference>
<evidence type="ECO:0000256" key="10">
    <source>
        <dbReference type="ARBA" id="ARBA00023328"/>
    </source>
</evidence>
<dbReference type="GeneID" id="33562593"/>
<dbReference type="GO" id="GO:0005737">
    <property type="term" value="C:cytoplasm"/>
    <property type="evidence" value="ECO:0007669"/>
    <property type="project" value="UniProtKB-ARBA"/>
</dbReference>
<gene>
    <name evidence="15" type="ORF">BCR41DRAFT_304177</name>
</gene>
<dbReference type="PANTHER" id="PTHR10643:SF2">
    <property type="entry name" value="KINETOCHORE PROTEIN NDC80 HOMOLOG"/>
    <property type="match status" value="1"/>
</dbReference>
<comment type="subcellular location">
    <subcellularLocation>
        <location evidence="12">Chromosome</location>
        <location evidence="12">Centromere</location>
        <location evidence="12">Kinetochore</location>
    </subcellularLocation>
    <subcellularLocation>
        <location evidence="12">Nucleus</location>
    </subcellularLocation>
</comment>